<evidence type="ECO:0000313" key="2">
    <source>
        <dbReference type="Proteomes" id="UP000694044"/>
    </source>
</evidence>
<dbReference type="Proteomes" id="UP000694044">
    <property type="component" value="Unassembled WGS sequence"/>
</dbReference>
<dbReference type="AlphaFoldDB" id="A0A8T1VZW1"/>
<dbReference type="EMBL" id="JAGDFM010000087">
    <property type="protein sequence ID" value="KAG7387042.1"/>
    <property type="molecule type" value="Genomic_DNA"/>
</dbReference>
<evidence type="ECO:0000313" key="1">
    <source>
        <dbReference type="EMBL" id="KAG7387042.1"/>
    </source>
</evidence>
<proteinExistence type="predicted"/>
<name>A0A8T1VZW1_9STRA</name>
<accession>A0A8T1VZW1</accession>
<reference evidence="1" key="1">
    <citation type="submission" date="2021-02" db="EMBL/GenBank/DDBJ databases">
        <authorList>
            <person name="Palmer J.M."/>
        </authorList>
    </citation>
    <scope>NUCLEOTIDE SEQUENCE</scope>
    <source>
        <strain evidence="1">SCRP734</strain>
    </source>
</reference>
<protein>
    <submittedName>
        <fullName evidence="1">Uncharacterized protein</fullName>
    </submittedName>
</protein>
<comment type="caution">
    <text evidence="1">The sequence shown here is derived from an EMBL/GenBank/DDBJ whole genome shotgun (WGS) entry which is preliminary data.</text>
</comment>
<sequence>MCRTIEQQQAMLFEPSLPVGPPSMGLPFCFSSSKTAFLKTLTAPPKDASIRRSGLEFVLSATGIRFKDLAFVQEVEERVAQLIVAATASTAPSTNTRLARKTLKFRNIGQPSEAPGKLTALTVL</sequence>
<dbReference type="OrthoDB" id="103220at2759"/>
<organism evidence="1 2">
    <name type="scientific">Phytophthora pseudosyringae</name>
    <dbReference type="NCBI Taxonomy" id="221518"/>
    <lineage>
        <taxon>Eukaryota</taxon>
        <taxon>Sar</taxon>
        <taxon>Stramenopiles</taxon>
        <taxon>Oomycota</taxon>
        <taxon>Peronosporomycetes</taxon>
        <taxon>Peronosporales</taxon>
        <taxon>Peronosporaceae</taxon>
        <taxon>Phytophthora</taxon>
    </lineage>
</organism>
<keyword evidence="2" id="KW-1185">Reference proteome</keyword>
<gene>
    <name evidence="1" type="ORF">PHYPSEUDO_014822</name>
</gene>